<feature type="region of interest" description="Disordered" evidence="1">
    <location>
        <begin position="312"/>
        <end position="409"/>
    </location>
</feature>
<sequence>MSIYNKPHVPRPMGNGDAAEPDLTTTPVSPPSSSSSSPSRPQQGHKGHTDTGPSPSSSTNSPDTKSTPNISSTSIAPSTAEGKAIPLADTTAAQPTSALQKLNSTYPSADPRHRYAKSSGAQNSTYSQPVIVRTYSGPSSSQGLQSSRSVHSSRHRTSSTGRGLSRRVPLTSGSGGLSSRLSQPELSSVGVGIGSSRIDRSDSSSVGNSFTGNVPGVNNMPRHHKSKKSSGSSTGSKLPIPWQWIPAALHQEEEETKLPPVDAFSFKSFMADIQTRNGENDIGADLDRIAEICARSRYSLSNQYEVHVAPHGSGASFVAGRGSSSTPRRKKGGMSQAAQGMTGGGGLTLQAVTSDDEEGSSHSRHRRRNGGRRRSAAYGTLETIMSSSRSSEEDKSKKKPAADIAGEVRGRAARKAWDMYGSASMSASTGNGGGSNGAQTGQDRTSKTAGAAPGRLARKKSASFANAIMKNDVVSSSSSSQQQGRRRASSSVASALLSEPALPQTSNNHLGVRAAAASGRGNNTPAVSSQPREVYYELPHQTSEPPVVDGWSSWIPWRSSSGNDDGAGQYHHAQPGTTSSHAEGRLRQLLRSPPGEVPGQGAHY</sequence>
<dbReference type="EMBL" id="MU864373">
    <property type="protein sequence ID" value="KAK4189664.1"/>
    <property type="molecule type" value="Genomic_DNA"/>
</dbReference>
<comment type="caution">
    <text evidence="2">The sequence shown here is derived from an EMBL/GenBank/DDBJ whole genome shotgun (WGS) entry which is preliminary data.</text>
</comment>
<feature type="region of interest" description="Disordered" evidence="1">
    <location>
        <begin position="557"/>
        <end position="604"/>
    </location>
</feature>
<feature type="compositionally biased region" description="Low complexity" evidence="1">
    <location>
        <begin position="139"/>
        <end position="150"/>
    </location>
</feature>
<name>A0AAN6WWQ9_9PEZI</name>
<gene>
    <name evidence="2" type="ORF">QBC35DRAFT_513917</name>
</gene>
<feature type="region of interest" description="Disordered" evidence="1">
    <location>
        <begin position="425"/>
        <end position="460"/>
    </location>
</feature>
<keyword evidence="3" id="KW-1185">Reference proteome</keyword>
<protein>
    <submittedName>
        <fullName evidence="2">Uncharacterized protein</fullName>
    </submittedName>
</protein>
<evidence type="ECO:0000256" key="1">
    <source>
        <dbReference type="SAM" id="MobiDB-lite"/>
    </source>
</evidence>
<feature type="region of interest" description="Disordered" evidence="1">
    <location>
        <begin position="473"/>
        <end position="507"/>
    </location>
</feature>
<dbReference type="Proteomes" id="UP001302126">
    <property type="component" value="Unassembled WGS sequence"/>
</dbReference>
<reference evidence="2" key="1">
    <citation type="journal article" date="2023" name="Mol. Phylogenet. Evol.">
        <title>Genome-scale phylogeny and comparative genomics of the fungal order Sordariales.</title>
        <authorList>
            <person name="Hensen N."/>
            <person name="Bonometti L."/>
            <person name="Westerberg I."/>
            <person name="Brannstrom I.O."/>
            <person name="Guillou S."/>
            <person name="Cros-Aarteil S."/>
            <person name="Calhoun S."/>
            <person name="Haridas S."/>
            <person name="Kuo A."/>
            <person name="Mondo S."/>
            <person name="Pangilinan J."/>
            <person name="Riley R."/>
            <person name="LaButti K."/>
            <person name="Andreopoulos B."/>
            <person name="Lipzen A."/>
            <person name="Chen C."/>
            <person name="Yan M."/>
            <person name="Daum C."/>
            <person name="Ng V."/>
            <person name="Clum A."/>
            <person name="Steindorff A."/>
            <person name="Ohm R.A."/>
            <person name="Martin F."/>
            <person name="Silar P."/>
            <person name="Natvig D.O."/>
            <person name="Lalanne C."/>
            <person name="Gautier V."/>
            <person name="Ament-Velasquez S.L."/>
            <person name="Kruys A."/>
            <person name="Hutchinson M.I."/>
            <person name="Powell A.J."/>
            <person name="Barry K."/>
            <person name="Miller A.N."/>
            <person name="Grigoriev I.V."/>
            <person name="Debuchy R."/>
            <person name="Gladieux P."/>
            <person name="Hiltunen Thoren M."/>
            <person name="Johannesson H."/>
        </authorList>
    </citation>
    <scope>NUCLEOTIDE SEQUENCE</scope>
    <source>
        <strain evidence="2">PSN309</strain>
    </source>
</reference>
<feature type="compositionally biased region" description="Low complexity" evidence="1">
    <location>
        <begin position="158"/>
        <end position="196"/>
    </location>
</feature>
<dbReference type="AlphaFoldDB" id="A0AAN6WWQ9"/>
<accession>A0AAN6WWQ9</accession>
<feature type="compositionally biased region" description="Polar residues" evidence="1">
    <location>
        <begin position="91"/>
        <end position="107"/>
    </location>
</feature>
<reference evidence="2" key="2">
    <citation type="submission" date="2023-05" db="EMBL/GenBank/DDBJ databases">
        <authorList>
            <consortium name="Lawrence Berkeley National Laboratory"/>
            <person name="Steindorff A."/>
            <person name="Hensen N."/>
            <person name="Bonometti L."/>
            <person name="Westerberg I."/>
            <person name="Brannstrom I.O."/>
            <person name="Guillou S."/>
            <person name="Cros-Aarteil S."/>
            <person name="Calhoun S."/>
            <person name="Haridas S."/>
            <person name="Kuo A."/>
            <person name="Mondo S."/>
            <person name="Pangilinan J."/>
            <person name="Riley R."/>
            <person name="Labutti K."/>
            <person name="Andreopoulos B."/>
            <person name="Lipzen A."/>
            <person name="Chen C."/>
            <person name="Yanf M."/>
            <person name="Daum C."/>
            <person name="Ng V."/>
            <person name="Clum A."/>
            <person name="Ohm R."/>
            <person name="Martin F."/>
            <person name="Silar P."/>
            <person name="Natvig D."/>
            <person name="Lalanne C."/>
            <person name="Gautier V."/>
            <person name="Ament-Velasquez S.L."/>
            <person name="Kruys A."/>
            <person name="Hutchinson M.I."/>
            <person name="Powell A.J."/>
            <person name="Barry K."/>
            <person name="Miller A.N."/>
            <person name="Grigoriev I.V."/>
            <person name="Debuchy R."/>
            <person name="Gladieux P."/>
            <person name="Thoren M.H."/>
            <person name="Johannesson H."/>
        </authorList>
    </citation>
    <scope>NUCLEOTIDE SEQUENCE</scope>
    <source>
        <strain evidence="2">PSN309</strain>
    </source>
</reference>
<feature type="region of interest" description="Disordered" evidence="1">
    <location>
        <begin position="1"/>
        <end position="238"/>
    </location>
</feature>
<evidence type="ECO:0000313" key="3">
    <source>
        <dbReference type="Proteomes" id="UP001302126"/>
    </source>
</evidence>
<feature type="compositionally biased region" description="Low complexity" evidence="1">
    <location>
        <begin position="473"/>
        <end position="495"/>
    </location>
</feature>
<feature type="compositionally biased region" description="Polar residues" evidence="1">
    <location>
        <begin position="119"/>
        <end position="128"/>
    </location>
</feature>
<organism evidence="2 3">
    <name type="scientific">Podospora australis</name>
    <dbReference type="NCBI Taxonomy" id="1536484"/>
    <lineage>
        <taxon>Eukaryota</taxon>
        <taxon>Fungi</taxon>
        <taxon>Dikarya</taxon>
        <taxon>Ascomycota</taxon>
        <taxon>Pezizomycotina</taxon>
        <taxon>Sordariomycetes</taxon>
        <taxon>Sordariomycetidae</taxon>
        <taxon>Sordariales</taxon>
        <taxon>Podosporaceae</taxon>
        <taxon>Podospora</taxon>
    </lineage>
</organism>
<evidence type="ECO:0000313" key="2">
    <source>
        <dbReference type="EMBL" id="KAK4189664.1"/>
    </source>
</evidence>
<feature type="compositionally biased region" description="Low complexity" evidence="1">
    <location>
        <begin position="50"/>
        <end position="69"/>
    </location>
</feature>
<proteinExistence type="predicted"/>
<feature type="compositionally biased region" description="Basic residues" evidence="1">
    <location>
        <begin position="362"/>
        <end position="375"/>
    </location>
</feature>